<dbReference type="EMBL" id="JARKIF010000018">
    <property type="protein sequence ID" value="KAJ7619335.1"/>
    <property type="molecule type" value="Genomic_DNA"/>
</dbReference>
<protein>
    <recommendedName>
        <fullName evidence="3">Alcohol acetyltransferase</fullName>
    </recommendedName>
</protein>
<evidence type="ECO:0000313" key="2">
    <source>
        <dbReference type="Proteomes" id="UP001221142"/>
    </source>
</evidence>
<dbReference type="InterPro" id="IPR023213">
    <property type="entry name" value="CAT-like_dom_sf"/>
</dbReference>
<dbReference type="Proteomes" id="UP001221142">
    <property type="component" value="Unassembled WGS sequence"/>
</dbReference>
<gene>
    <name evidence="1" type="ORF">FB45DRAFT_930488</name>
</gene>
<proteinExistence type="predicted"/>
<keyword evidence="2" id="KW-1185">Reference proteome</keyword>
<evidence type="ECO:0000313" key="1">
    <source>
        <dbReference type="EMBL" id="KAJ7619335.1"/>
    </source>
</evidence>
<evidence type="ECO:0008006" key="3">
    <source>
        <dbReference type="Google" id="ProtNLM"/>
    </source>
</evidence>
<organism evidence="1 2">
    <name type="scientific">Roridomyces roridus</name>
    <dbReference type="NCBI Taxonomy" id="1738132"/>
    <lineage>
        <taxon>Eukaryota</taxon>
        <taxon>Fungi</taxon>
        <taxon>Dikarya</taxon>
        <taxon>Basidiomycota</taxon>
        <taxon>Agaricomycotina</taxon>
        <taxon>Agaricomycetes</taxon>
        <taxon>Agaricomycetidae</taxon>
        <taxon>Agaricales</taxon>
        <taxon>Marasmiineae</taxon>
        <taxon>Mycenaceae</taxon>
        <taxon>Roridomyces</taxon>
    </lineage>
</organism>
<comment type="caution">
    <text evidence="1">The sequence shown here is derived from an EMBL/GenBank/DDBJ whole genome shotgun (WGS) entry which is preliminary data.</text>
</comment>
<sequence length="507" mass="55859">MAPTLPWKSDSSNITLLNRDSSQKPIWHRHQTPLESTAYGDLNRIISSVQLTCTSKKFTIDVLKTAVRQLRFDHPAIATEHAWAGPGRTVFAYEVLQSDVEVDAWLDGVVLDAGSSSASGLAAAIEALTTELVKPKTEYRPVFLVYHIPGDGEHGLVFFFSHSVFDATGCFQLMDLCLSRIADALEGGGRKALAWGEETGRLPTAFLDAARISSTAERTSEDEEMVKRIKEVVDSLPTAHTLPTPFPHPAASPPGVFSHAIPAAQLSALLAAARVNGCTIFSLLMAVMSIATVRLRPLVNSSRVNIPYLFSPVDARPLTCTDAYDRNEWKVRISMGFNSYVTRDLGRFVSEGEEDVWTLAREVRAQTEVHKKHYERMAVWWTDVLTTISKGPGQQARFRIRPPTEWLPILSSIGVVDKYLSQSYGPLTVSEPRLRPAYSAPSSAGAGWVALHCFTWNGRMEMAWSFPEGAMGSAAQQRAALQEGKEGEAVALRYVQECMRLLDGLPR</sequence>
<dbReference type="Gene3D" id="3.30.559.30">
    <property type="entry name" value="Nonribosomal peptide synthetase, condensation domain"/>
    <property type="match status" value="1"/>
</dbReference>
<dbReference type="PANTHER" id="PTHR42034">
    <property type="entry name" value="CHROMOSOME 7, WHOLE GENOME SHOTGUN SEQUENCE-RELATED"/>
    <property type="match status" value="1"/>
</dbReference>
<dbReference type="AlphaFoldDB" id="A0AAD7BFF2"/>
<accession>A0AAD7BFF2</accession>
<dbReference type="Gene3D" id="3.30.559.10">
    <property type="entry name" value="Chloramphenicol acetyltransferase-like domain"/>
    <property type="match status" value="1"/>
</dbReference>
<name>A0AAD7BFF2_9AGAR</name>
<dbReference type="PANTHER" id="PTHR42034:SF1">
    <property type="entry name" value="CONDENSATION DOMAIN-CONTAINING PROTEIN"/>
    <property type="match status" value="1"/>
</dbReference>
<dbReference type="SUPFAM" id="SSF52777">
    <property type="entry name" value="CoA-dependent acyltransferases"/>
    <property type="match status" value="2"/>
</dbReference>
<reference evidence="1" key="1">
    <citation type="submission" date="2023-03" db="EMBL/GenBank/DDBJ databases">
        <title>Massive genome expansion in bonnet fungi (Mycena s.s.) driven by repeated elements and novel gene families across ecological guilds.</title>
        <authorList>
            <consortium name="Lawrence Berkeley National Laboratory"/>
            <person name="Harder C.B."/>
            <person name="Miyauchi S."/>
            <person name="Viragh M."/>
            <person name="Kuo A."/>
            <person name="Thoen E."/>
            <person name="Andreopoulos B."/>
            <person name="Lu D."/>
            <person name="Skrede I."/>
            <person name="Drula E."/>
            <person name="Henrissat B."/>
            <person name="Morin E."/>
            <person name="Kohler A."/>
            <person name="Barry K."/>
            <person name="LaButti K."/>
            <person name="Morin E."/>
            <person name="Salamov A."/>
            <person name="Lipzen A."/>
            <person name="Mereny Z."/>
            <person name="Hegedus B."/>
            <person name="Baldrian P."/>
            <person name="Stursova M."/>
            <person name="Weitz H."/>
            <person name="Taylor A."/>
            <person name="Grigoriev I.V."/>
            <person name="Nagy L.G."/>
            <person name="Martin F."/>
            <person name="Kauserud H."/>
        </authorList>
    </citation>
    <scope>NUCLEOTIDE SEQUENCE</scope>
    <source>
        <strain evidence="1">9284</strain>
    </source>
</reference>